<accession>A0A9C7BQV8</accession>
<evidence type="ECO:0000256" key="1">
    <source>
        <dbReference type="SAM" id="MobiDB-lite"/>
    </source>
</evidence>
<organism evidence="2">
    <name type="scientific">Metapenaeus joyneri majanivirus</name>
    <dbReference type="NCBI Taxonomy" id="2984280"/>
    <lineage>
        <taxon>Viruses</taxon>
        <taxon>Viruses incertae sedis</taxon>
        <taxon>Naldaviricetes</taxon>
        <taxon>Nimaviridae</taxon>
    </lineage>
</organism>
<proteinExistence type="predicted"/>
<name>A0A9C7BQV8_9VIRU</name>
<evidence type="ECO:0000313" key="2">
    <source>
        <dbReference type="EMBL" id="BDT62862.1"/>
    </source>
</evidence>
<reference evidence="2" key="1">
    <citation type="submission" date="2022-10" db="EMBL/GenBank/DDBJ databases">
        <title>Genome sequences of endogenous nimaviruses in decapod crustaceans.</title>
        <authorList>
            <person name="Kawato S."/>
            <person name="Nozaki R."/>
            <person name="Kondo H."/>
            <person name="Hirono I."/>
        </authorList>
    </citation>
    <scope>NUCLEOTIDE SEQUENCE</scope>
    <source>
        <strain evidence="2">Tokushima2020</strain>
    </source>
</reference>
<feature type="region of interest" description="Disordered" evidence="1">
    <location>
        <begin position="352"/>
        <end position="403"/>
    </location>
</feature>
<sequence>MENIKKQLSNKNNDIRFVSFKTCFLEYLIVFLSLTTEAIHIHNTNKWQQSKNKNEKQNIKNNNNNNSHQTYIEDTFFKKIKIYFKDVNTQKTQLNIIIERDGQYNIEYIVYILLAIDIFISTLSNKDTDNSKILKIDVSNINKDFCKKKSLYEISMVLFKNIIHGITPFTFFFTSYDKNRTECNFEDLKSFFFTTDELKKISKRLNISRSNERIKIMLSKYKKKIKDDFVQSNNNTTELYSKINTLLYFGKDEYNYMDIIVRISDKKSYHTLKNVEKRTKLLNKSITDYLEALIEHENIISMPDKLKVMEMVFSFRKNLFLITESLFPILKFNASRKNTTIHQTIQMLYNNSIDSSNDSSSNNNNDNNNNANNNDNDNNIDNKKNNNINNNTNNNKNNNNTNNKSFLPFTNYITSILSYETIINLWLNRIFLTSSHRNTIDKYDIQKTNILSLLIHKEYPKGKILKVFNNVCSNLRNSRLPVSLHMNIGFDNIANEIDQQPPLKQQKIKHQYFDPIDDIQILQSLPKGKIDTTELFFELNSNITGNYLINSSIDTEILKISNGDIQLFSRCFTDIGQNLLNDFTSISRKKSFFPHNTKHYKIKKEINSNTNINNLNL</sequence>
<protein>
    <submittedName>
        <fullName evidence="2">Uncharacterized protein</fullName>
    </submittedName>
</protein>
<dbReference type="EMBL" id="LC738878">
    <property type="protein sequence ID" value="BDT62862.1"/>
    <property type="molecule type" value="Genomic_DNA"/>
</dbReference>